<dbReference type="RefSeq" id="WP_005061310.1">
    <property type="nucleotide sequence ID" value="NZ_KB849765.1"/>
</dbReference>
<name>N9E5J7_9GAMM</name>
<proteinExistence type="predicted"/>
<reference evidence="3 4" key="1">
    <citation type="submission" date="2013-02" db="EMBL/GenBank/DDBJ databases">
        <title>The Genome Sequence of Acinetobacter beijerinckii CIP 110307.</title>
        <authorList>
            <consortium name="The Broad Institute Genome Sequencing Platform"/>
            <consortium name="The Broad Institute Genome Sequencing Center for Infectious Disease"/>
            <person name="Cerqueira G."/>
            <person name="Feldgarden M."/>
            <person name="Courvalin P."/>
            <person name="Perichon B."/>
            <person name="Grillot-Courvalin C."/>
            <person name="Clermont D."/>
            <person name="Rocha E."/>
            <person name="Yoon E.-J."/>
            <person name="Nemec A."/>
            <person name="Walker B."/>
            <person name="Young S.K."/>
            <person name="Zeng Q."/>
            <person name="Gargeya S."/>
            <person name="Fitzgerald M."/>
            <person name="Haas B."/>
            <person name="Abouelleil A."/>
            <person name="Alvarado L."/>
            <person name="Arachchi H.M."/>
            <person name="Berlin A.M."/>
            <person name="Chapman S.B."/>
            <person name="Dewar J."/>
            <person name="Goldberg J."/>
            <person name="Griggs A."/>
            <person name="Gujja S."/>
            <person name="Hansen M."/>
            <person name="Howarth C."/>
            <person name="Imamovic A."/>
            <person name="Larimer J."/>
            <person name="McCowan C."/>
            <person name="Murphy C."/>
            <person name="Neiman D."/>
            <person name="Pearson M."/>
            <person name="Priest M."/>
            <person name="Roberts A."/>
            <person name="Saif S."/>
            <person name="Shea T."/>
            <person name="Sisk P."/>
            <person name="Sykes S."/>
            <person name="Wortman J."/>
            <person name="Nusbaum C."/>
            <person name="Birren B."/>
        </authorList>
    </citation>
    <scope>NUCLEOTIDE SEQUENCE [LARGE SCALE GENOMIC DNA]</scope>
    <source>
        <strain evidence="3 4">CIP 110307</strain>
    </source>
</reference>
<keyword evidence="1" id="KW-0732">Signal</keyword>
<dbReference type="HOGENOM" id="CLU_075808_3_1_6"/>
<dbReference type="AlphaFoldDB" id="N9E5J7"/>
<accession>N9E5J7</accession>
<dbReference type="InterPro" id="IPR053147">
    <property type="entry name" value="Hsp_HslJ-like"/>
</dbReference>
<dbReference type="Gene3D" id="2.40.128.270">
    <property type="match status" value="1"/>
</dbReference>
<comment type="caution">
    <text evidence="3">The sequence shown here is derived from an EMBL/GenBank/DDBJ whole genome shotgun (WGS) entry which is preliminary data.</text>
</comment>
<dbReference type="InterPro" id="IPR038670">
    <property type="entry name" value="HslJ-like_sf"/>
</dbReference>
<dbReference type="EMBL" id="APQL01000007">
    <property type="protein sequence ID" value="ENW05427.1"/>
    <property type="molecule type" value="Genomic_DNA"/>
</dbReference>
<dbReference type="PROSITE" id="PS51257">
    <property type="entry name" value="PROKAR_LIPOPROTEIN"/>
    <property type="match status" value="1"/>
</dbReference>
<organism evidence="3 4">
    <name type="scientific">Acinetobacter beijerinckii CIP 110307</name>
    <dbReference type="NCBI Taxonomy" id="1217648"/>
    <lineage>
        <taxon>Bacteria</taxon>
        <taxon>Pseudomonadati</taxon>
        <taxon>Pseudomonadota</taxon>
        <taxon>Gammaproteobacteria</taxon>
        <taxon>Moraxellales</taxon>
        <taxon>Moraxellaceae</taxon>
        <taxon>Acinetobacter</taxon>
    </lineage>
</organism>
<dbReference type="Pfam" id="PF03724">
    <property type="entry name" value="META"/>
    <property type="match status" value="1"/>
</dbReference>
<evidence type="ECO:0000313" key="3">
    <source>
        <dbReference type="EMBL" id="ENW05427.1"/>
    </source>
</evidence>
<feature type="signal peptide" evidence="1">
    <location>
        <begin position="1"/>
        <end position="21"/>
    </location>
</feature>
<feature type="chain" id="PRO_5004141202" description="DUF306 domain-containing protein" evidence="1">
    <location>
        <begin position="22"/>
        <end position="160"/>
    </location>
</feature>
<dbReference type="InterPro" id="IPR005184">
    <property type="entry name" value="DUF306_Meta_HslJ"/>
</dbReference>
<dbReference type="STRING" id="262668.GCA_000931715_00193"/>
<feature type="domain" description="DUF306" evidence="2">
    <location>
        <begin position="42"/>
        <end position="150"/>
    </location>
</feature>
<dbReference type="PANTHER" id="PTHR35535:SF2">
    <property type="entry name" value="DUF306 DOMAIN-CONTAINING PROTEIN"/>
    <property type="match status" value="1"/>
</dbReference>
<protein>
    <recommendedName>
        <fullName evidence="2">DUF306 domain-containing protein</fullName>
    </recommendedName>
</protein>
<dbReference type="Proteomes" id="UP000017670">
    <property type="component" value="Unassembled WGS sequence"/>
</dbReference>
<evidence type="ECO:0000259" key="2">
    <source>
        <dbReference type="Pfam" id="PF03724"/>
    </source>
</evidence>
<dbReference type="PATRIC" id="fig|1217648.3.peg.2259"/>
<evidence type="ECO:0000256" key="1">
    <source>
        <dbReference type="SAM" id="SignalP"/>
    </source>
</evidence>
<keyword evidence="4" id="KW-1185">Reference proteome</keyword>
<dbReference type="PANTHER" id="PTHR35535">
    <property type="entry name" value="HEAT SHOCK PROTEIN HSLJ"/>
    <property type="match status" value="1"/>
</dbReference>
<gene>
    <name evidence="3" type="ORF">F933_02321</name>
</gene>
<sequence length="160" mass="18078">MPMLKPLLASCMMIASITATSCVTTHSFNTSNPSTHKKDFELENQVWIATKINHIGIETNPLTGKRPSIEFDTKNNRFFANDGCNRIQGNYALKGNYLRLDSMTSTEIACFNQEIKLIANQYKQALNHVASYQIHGQELRLLDSSGKILVHFIRANQSRM</sequence>
<evidence type="ECO:0000313" key="4">
    <source>
        <dbReference type="Proteomes" id="UP000017670"/>
    </source>
</evidence>
<dbReference type="GeneID" id="29856476"/>
<dbReference type="eggNOG" id="COG3187">
    <property type="taxonomic scope" value="Bacteria"/>
</dbReference>